<dbReference type="WBParaSite" id="ES5_v2.g28105.t1">
    <property type="protein sequence ID" value="ES5_v2.g28105.t1"/>
    <property type="gene ID" value="ES5_v2.g28105"/>
</dbReference>
<evidence type="ECO:0000313" key="2">
    <source>
        <dbReference type="WBParaSite" id="ES5_v2.g28105.t1"/>
    </source>
</evidence>
<dbReference type="Proteomes" id="UP000887579">
    <property type="component" value="Unplaced"/>
</dbReference>
<accession>A0AC34GEZ1</accession>
<protein>
    <submittedName>
        <fullName evidence="2">Uncharacterized protein</fullName>
    </submittedName>
</protein>
<evidence type="ECO:0000313" key="1">
    <source>
        <dbReference type="Proteomes" id="UP000887579"/>
    </source>
</evidence>
<sequence>QDARKSSRRNRTPLPSIKDADDNKSQQSENEFNDDPELITENIPQRPPPQYQPRFDDFVDPYSPIKVHGEPEEAPRVEEVKIMAPTRPIPLERKEELPPLPIHADTLHHYQGPEKRYSPITVPSGCPSPTFRSQSPQQPAEAIPIKAVPLPPREPKPQTLPREKPPRIIPIPVHRYEPPPPSAPAYPEPRETSKPQVPPHTPKLTDTNRVSPTHLRRTTPSPIQSYDPDFVHYRPGRYDFPPSGRPQDRPLSDGVIFPDTTKSHPPYRPASENPLYRPITPLSPTSQRPIMLPPPPPSPPPISTLPPKKIFNVLLIGPTGVGKSTWVNALANYLRYTTLEEAKQ</sequence>
<organism evidence="1 2">
    <name type="scientific">Panagrolaimus sp. ES5</name>
    <dbReference type="NCBI Taxonomy" id="591445"/>
    <lineage>
        <taxon>Eukaryota</taxon>
        <taxon>Metazoa</taxon>
        <taxon>Ecdysozoa</taxon>
        <taxon>Nematoda</taxon>
        <taxon>Chromadorea</taxon>
        <taxon>Rhabditida</taxon>
        <taxon>Tylenchina</taxon>
        <taxon>Panagrolaimomorpha</taxon>
        <taxon>Panagrolaimoidea</taxon>
        <taxon>Panagrolaimidae</taxon>
        <taxon>Panagrolaimus</taxon>
    </lineage>
</organism>
<reference evidence="2" key="1">
    <citation type="submission" date="2022-11" db="UniProtKB">
        <authorList>
            <consortium name="WormBaseParasite"/>
        </authorList>
    </citation>
    <scope>IDENTIFICATION</scope>
</reference>
<proteinExistence type="predicted"/>
<name>A0AC34GEZ1_9BILA</name>